<evidence type="ECO:0000313" key="3">
    <source>
        <dbReference type="EMBL" id="PWU52899.1"/>
    </source>
</evidence>
<keyword evidence="4" id="KW-1185">Reference proteome</keyword>
<keyword evidence="2" id="KW-1133">Transmembrane helix</keyword>
<accession>A0A317KH33</accession>
<sequence length="340" mass="37467">MTDEQPTPRPARRLDDLFAPADEPVRVPDWMRQPVQEHELTRAERLRLTWERHNGKLLGGIAALLVVGFLGFLGTTGYRFADKVNHGEVVLPVRGGPTTAPRPLDADGNTLGVFVGTPAEQFAEGEAGITLPAARATGPFTAKQVADGLAKVRATLIEGRLGTPMLLDDPDPFLARLAPDARASVRDDLAQGRNLGYATRMTRDDRTPWEPRDGIRVRGTIEYASTTDRDGIRVLAVTTRFIWVYSFDLFQAQAYPPGAELVTLRDQVVWHLPHPDDVRAGSRGLWIDSADVTILNATCEAMEKGLLALEFDRPLERRTAPAPEGDIYDDSWRPGDGEEC</sequence>
<dbReference type="EMBL" id="QGSV01000056">
    <property type="protein sequence ID" value="PWU52899.1"/>
    <property type="molecule type" value="Genomic_DNA"/>
</dbReference>
<gene>
    <name evidence="3" type="ORF">DLJ46_02115</name>
</gene>
<name>A0A317KH33_9ACTN</name>
<feature type="compositionally biased region" description="Basic and acidic residues" evidence="1">
    <location>
        <begin position="330"/>
        <end position="340"/>
    </location>
</feature>
<keyword evidence="2" id="KW-0472">Membrane</keyword>
<feature type="region of interest" description="Disordered" evidence="1">
    <location>
        <begin position="320"/>
        <end position="340"/>
    </location>
</feature>
<evidence type="ECO:0000256" key="1">
    <source>
        <dbReference type="SAM" id="MobiDB-lite"/>
    </source>
</evidence>
<dbReference type="Proteomes" id="UP000245683">
    <property type="component" value="Unassembled WGS sequence"/>
</dbReference>
<dbReference type="RefSeq" id="WP_109942965.1">
    <property type="nucleotide sequence ID" value="NZ_QGGF01000138.1"/>
</dbReference>
<reference evidence="4" key="1">
    <citation type="submission" date="2018-05" db="EMBL/GenBank/DDBJ databases">
        <title>Micromonospora globispora sp. nov. and Micromonospora rugosa sp. nov., isolated from marine sediment.</title>
        <authorList>
            <person name="Carro L."/>
            <person name="Aysel V."/>
            <person name="Cetin D."/>
            <person name="Igual J.M."/>
            <person name="Klenk H.-P."/>
            <person name="Trujillo M.E."/>
            <person name="Sahin N."/>
        </authorList>
    </citation>
    <scope>NUCLEOTIDE SEQUENCE [LARGE SCALE GENOMIC DNA]</scope>
    <source>
        <strain evidence="4">S2904</strain>
    </source>
</reference>
<dbReference type="AlphaFoldDB" id="A0A317KH33"/>
<organism evidence="3 4">
    <name type="scientific">Micromonospora globispora</name>
    <dbReference type="NCBI Taxonomy" id="1450148"/>
    <lineage>
        <taxon>Bacteria</taxon>
        <taxon>Bacillati</taxon>
        <taxon>Actinomycetota</taxon>
        <taxon>Actinomycetes</taxon>
        <taxon>Micromonosporales</taxon>
        <taxon>Micromonosporaceae</taxon>
        <taxon>Micromonospora</taxon>
    </lineage>
</organism>
<keyword evidence="2" id="KW-0812">Transmembrane</keyword>
<proteinExistence type="predicted"/>
<feature type="transmembrane region" description="Helical" evidence="2">
    <location>
        <begin position="57"/>
        <end position="78"/>
    </location>
</feature>
<evidence type="ECO:0000256" key="2">
    <source>
        <dbReference type="SAM" id="Phobius"/>
    </source>
</evidence>
<protein>
    <submittedName>
        <fullName evidence="3">Uncharacterized protein</fullName>
    </submittedName>
</protein>
<comment type="caution">
    <text evidence="3">The sequence shown here is derived from an EMBL/GenBank/DDBJ whole genome shotgun (WGS) entry which is preliminary data.</text>
</comment>
<evidence type="ECO:0000313" key="4">
    <source>
        <dbReference type="Proteomes" id="UP000245683"/>
    </source>
</evidence>
<dbReference type="OrthoDB" id="4549522at2"/>